<gene>
    <name evidence="4" type="ORF">ACJ72_00799</name>
</gene>
<feature type="region of interest" description="Disordered" evidence="1">
    <location>
        <begin position="447"/>
        <end position="469"/>
    </location>
</feature>
<reference evidence="4 5" key="1">
    <citation type="submission" date="2015-07" db="EMBL/GenBank/DDBJ databases">
        <title>Emmonsia species relationships and genome sequence.</title>
        <authorList>
            <person name="Cuomo C.A."/>
            <person name="Schwartz I.S."/>
            <person name="Kenyon C."/>
            <person name="de Hoog G.S."/>
            <person name="Govender N.P."/>
            <person name="Botha A."/>
            <person name="Moreno L."/>
            <person name="de Vries M."/>
            <person name="Munoz J.F."/>
            <person name="Stielow J.B."/>
        </authorList>
    </citation>
    <scope>NUCLEOTIDE SEQUENCE [LARGE SCALE GENOMIC DNA]</scope>
    <source>
        <strain evidence="4 5">CBS 136260</strain>
    </source>
</reference>
<feature type="region of interest" description="Disordered" evidence="1">
    <location>
        <begin position="662"/>
        <end position="683"/>
    </location>
</feature>
<accession>A0A1B7P769</accession>
<evidence type="ECO:0000259" key="3">
    <source>
        <dbReference type="PROSITE" id="PS50006"/>
    </source>
</evidence>
<dbReference type="AlphaFoldDB" id="A0A1B7P769"/>
<dbReference type="EMBL" id="LGUA01000046">
    <property type="protein sequence ID" value="OAX84839.1"/>
    <property type="molecule type" value="Genomic_DNA"/>
</dbReference>
<evidence type="ECO:0000313" key="4">
    <source>
        <dbReference type="EMBL" id="OAX84839.1"/>
    </source>
</evidence>
<dbReference type="InterPro" id="IPR051176">
    <property type="entry name" value="Cent_Immune-Sig_Mod"/>
</dbReference>
<keyword evidence="2" id="KW-1133">Transmembrane helix</keyword>
<dbReference type="Pfam" id="PF00498">
    <property type="entry name" value="FHA"/>
    <property type="match status" value="1"/>
</dbReference>
<feature type="compositionally biased region" description="Polar residues" evidence="1">
    <location>
        <begin position="447"/>
        <end position="457"/>
    </location>
</feature>
<feature type="compositionally biased region" description="Basic and acidic residues" evidence="1">
    <location>
        <begin position="319"/>
        <end position="332"/>
    </location>
</feature>
<feature type="compositionally biased region" description="Basic and acidic residues" evidence="1">
    <location>
        <begin position="302"/>
        <end position="311"/>
    </location>
</feature>
<feature type="region of interest" description="Disordered" evidence="1">
    <location>
        <begin position="759"/>
        <end position="788"/>
    </location>
</feature>
<evidence type="ECO:0000313" key="5">
    <source>
        <dbReference type="Proteomes" id="UP000091918"/>
    </source>
</evidence>
<dbReference type="OrthoDB" id="4096268at2759"/>
<dbReference type="PANTHER" id="PTHR15715:SF37">
    <property type="entry name" value="LD47843P"/>
    <property type="match status" value="1"/>
</dbReference>
<sequence>MELNKVTVTFTPLNFKDPIERRFFTLSSDKDEIVIGRSSKVPTKALNPARDNAWFDSRVMSRRHALITVCPQKQEVSVTDTASMHGTWLNGIKLVSNNRTLLMNRDILTFGTKVTRGSETFEPMKVRLILSWTKEGKPSPVELPNPIKRHSENTFVVPDDDDDDDQNFDDPQAESIFENTSDVEALPHEPSAVANSDVVSINSSVNSAGQQAESSPPSSLHSKFEEKGDDSRKSKQESSSTIPGANKTLHTLVGLAEKDTAGNQVPQHLTDKATLPESDLKMAMPMTLTESEGIYGAESGEEQGHLSEEGHYSGSDSEGETHKFGLEERADLDSGQPQNSNDDDNNDNNNPGHKTKGGIPCSSAPSKTFVAPGKRAWTSEQADKTIHPELPQPASIAQYIPKHVENGGSGYYKCISSSMPGDHLGTVQPQVLGYAPGQPVATRKWDQNLSPCSQRAPSPSDKALARPAVGDSHMSFSEANLAARWTPAVNKIPRTFGNTRALRPESSATAYGGQPPGTTSGYEFPHLPPMRRPYSDGPFTALEQGGNNWLGGDNKCVAPSSVDKKYSFIYFSNSTSDQTMAENTRDLYQFGSSFSPAPVCGAFSAGTYSNSPRSQSQWQQACQNMCDVSAHQQQHKPGNTVSNEPKPATSISISNIVDAHDLELNPPANPLKRKAKEVEPEPVQEPELKAVHDFYNGNDNVALDLDLDLDHDHDHDDNSFQPTQGREAIPQSIPASLHRYDLMPKIGTQQLNPTLITPETSASEATQHNPRAKRVKTTTSVRSRETKSRTSFVRYAASALLGAAVGGIGVVATLASLPPDFFN</sequence>
<feature type="region of interest" description="Disordered" evidence="1">
    <location>
        <begin position="301"/>
        <end position="372"/>
    </location>
</feature>
<keyword evidence="2" id="KW-0812">Transmembrane</keyword>
<dbReference type="STRING" id="1658172.A0A1B7P769"/>
<protein>
    <recommendedName>
        <fullName evidence="3">FHA domain-containing protein</fullName>
    </recommendedName>
</protein>
<name>A0A1B7P769_9EURO</name>
<keyword evidence="2" id="KW-0472">Membrane</keyword>
<feature type="compositionally biased region" description="Polar residues" evidence="1">
    <location>
        <begin position="759"/>
        <end position="769"/>
    </location>
</feature>
<feature type="region of interest" description="Disordered" evidence="1">
    <location>
        <begin position="204"/>
        <end position="280"/>
    </location>
</feature>
<evidence type="ECO:0000256" key="2">
    <source>
        <dbReference type="SAM" id="Phobius"/>
    </source>
</evidence>
<keyword evidence="5" id="KW-1185">Reference proteome</keyword>
<feature type="region of interest" description="Disordered" evidence="1">
    <location>
        <begin position="137"/>
        <end position="172"/>
    </location>
</feature>
<proteinExistence type="predicted"/>
<dbReference type="InterPro" id="IPR000253">
    <property type="entry name" value="FHA_dom"/>
</dbReference>
<feature type="domain" description="FHA" evidence="3">
    <location>
        <begin position="33"/>
        <end position="94"/>
    </location>
</feature>
<comment type="caution">
    <text evidence="4">The sequence shown here is derived from an EMBL/GenBank/DDBJ whole genome shotgun (WGS) entry which is preliminary data.</text>
</comment>
<dbReference type="PROSITE" id="PS50006">
    <property type="entry name" value="FHA_DOMAIN"/>
    <property type="match status" value="1"/>
</dbReference>
<dbReference type="InterPro" id="IPR008984">
    <property type="entry name" value="SMAD_FHA_dom_sf"/>
</dbReference>
<dbReference type="SMART" id="SM00240">
    <property type="entry name" value="FHA"/>
    <property type="match status" value="1"/>
</dbReference>
<feature type="transmembrane region" description="Helical" evidence="2">
    <location>
        <begin position="792"/>
        <end position="817"/>
    </location>
</feature>
<dbReference type="Gene3D" id="2.60.200.20">
    <property type="match status" value="1"/>
</dbReference>
<dbReference type="PANTHER" id="PTHR15715">
    <property type="entry name" value="CENTROSOMAL PROTEIN OF 170 KDA"/>
    <property type="match status" value="1"/>
</dbReference>
<feature type="compositionally biased region" description="Basic and acidic residues" evidence="1">
    <location>
        <begin position="222"/>
        <end position="236"/>
    </location>
</feature>
<dbReference type="Proteomes" id="UP000091918">
    <property type="component" value="Unassembled WGS sequence"/>
</dbReference>
<evidence type="ECO:0000256" key="1">
    <source>
        <dbReference type="SAM" id="MobiDB-lite"/>
    </source>
</evidence>
<dbReference type="SUPFAM" id="SSF49879">
    <property type="entry name" value="SMAD/FHA domain"/>
    <property type="match status" value="1"/>
</dbReference>
<organism evidence="4 5">
    <name type="scientific">Emergomyces africanus</name>
    <dbReference type="NCBI Taxonomy" id="1955775"/>
    <lineage>
        <taxon>Eukaryota</taxon>
        <taxon>Fungi</taxon>
        <taxon>Dikarya</taxon>
        <taxon>Ascomycota</taxon>
        <taxon>Pezizomycotina</taxon>
        <taxon>Eurotiomycetes</taxon>
        <taxon>Eurotiomycetidae</taxon>
        <taxon>Onygenales</taxon>
        <taxon>Ajellomycetaceae</taxon>
        <taxon>Emergomyces</taxon>
    </lineage>
</organism>
<dbReference type="GO" id="GO:0005737">
    <property type="term" value="C:cytoplasm"/>
    <property type="evidence" value="ECO:0007669"/>
    <property type="project" value="TreeGrafter"/>
</dbReference>
<feature type="compositionally biased region" description="Polar residues" evidence="1">
    <location>
        <begin position="209"/>
        <end position="221"/>
    </location>
</feature>
<feature type="compositionally biased region" description="Acidic residues" evidence="1">
    <location>
        <begin position="158"/>
        <end position="172"/>
    </location>
</feature>